<evidence type="ECO:0008006" key="4">
    <source>
        <dbReference type="Google" id="ProtNLM"/>
    </source>
</evidence>
<keyword evidence="3" id="KW-1185">Reference proteome</keyword>
<reference evidence="2 3" key="1">
    <citation type="journal article" date="2015" name="G3 (Bethesda)">
        <title>Insights into Ongoing Evolution of the Hexachlorocyclohexane Catabolic Pathway from Comparative Genomics of Ten Sphingomonadaceae Strains.</title>
        <authorList>
            <person name="Pearce S.L."/>
            <person name="Oakeshott J.G."/>
            <person name="Pandey G."/>
        </authorList>
    </citation>
    <scope>NUCLEOTIDE SEQUENCE [LARGE SCALE GENOMIC DNA]</scope>
    <source>
        <strain evidence="2 3">LL01</strain>
    </source>
</reference>
<organism evidence="2 3">
    <name type="scientific">Sphingobium cupriresistens LL01</name>
    <dbReference type="NCBI Taxonomy" id="1420583"/>
    <lineage>
        <taxon>Bacteria</taxon>
        <taxon>Pseudomonadati</taxon>
        <taxon>Pseudomonadota</taxon>
        <taxon>Alphaproteobacteria</taxon>
        <taxon>Sphingomonadales</taxon>
        <taxon>Sphingomonadaceae</taxon>
        <taxon>Sphingobium</taxon>
    </lineage>
</organism>
<gene>
    <name evidence="2" type="ORF">V473_09440</name>
</gene>
<protein>
    <recommendedName>
        <fullName evidence="4">DUF3040 domain-containing protein</fullName>
    </recommendedName>
</protein>
<dbReference type="RefSeq" id="WP_066602864.1">
    <property type="nucleotide sequence ID" value="NZ_KQ130434.1"/>
</dbReference>
<evidence type="ECO:0000256" key="1">
    <source>
        <dbReference type="SAM" id="Phobius"/>
    </source>
</evidence>
<keyword evidence="1" id="KW-0472">Membrane</keyword>
<name>A0A0J7Y3P1_9SPHN</name>
<dbReference type="EMBL" id="JACT01000001">
    <property type="protein sequence ID" value="KMS58322.1"/>
    <property type="molecule type" value="Genomic_DNA"/>
</dbReference>
<keyword evidence="1" id="KW-1133">Transmembrane helix</keyword>
<dbReference type="AlphaFoldDB" id="A0A0J7Y3P1"/>
<feature type="transmembrane region" description="Helical" evidence="1">
    <location>
        <begin position="44"/>
        <end position="63"/>
    </location>
</feature>
<evidence type="ECO:0000313" key="3">
    <source>
        <dbReference type="Proteomes" id="UP000052232"/>
    </source>
</evidence>
<accession>A0A0J7Y3P1</accession>
<evidence type="ECO:0000313" key="2">
    <source>
        <dbReference type="EMBL" id="KMS58322.1"/>
    </source>
</evidence>
<dbReference type="PATRIC" id="fig|1420583.3.peg.1900"/>
<dbReference type="Proteomes" id="UP000052232">
    <property type="component" value="Unassembled WGS sequence"/>
</dbReference>
<keyword evidence="1" id="KW-0812">Transmembrane</keyword>
<feature type="transmembrane region" description="Helical" evidence="1">
    <location>
        <begin position="69"/>
        <end position="94"/>
    </location>
</feature>
<proteinExistence type="predicted"/>
<comment type="caution">
    <text evidence="2">The sequence shown here is derived from an EMBL/GenBank/DDBJ whole genome shotgun (WGS) entry which is preliminary data.</text>
</comment>
<dbReference type="STRING" id="1420583.V473_09440"/>
<sequence length="109" mass="12082">MSQQRAPGSQPQFDFEHDPALEAFIEDRAERIAREQAFVWRFRLVTIETLMMGALVLAAGLALGQPAFLVLRASVMVAAGCFASGILLLSLSGVADRGVTHIRRWRDRK</sequence>